<dbReference type="EMBL" id="CAADEY010000058">
    <property type="protein sequence ID" value="VFJ57262.1"/>
    <property type="molecule type" value="Genomic_DNA"/>
</dbReference>
<dbReference type="Pfam" id="PF00149">
    <property type="entry name" value="Metallophos"/>
    <property type="match status" value="1"/>
</dbReference>
<proteinExistence type="predicted"/>
<feature type="domain" description="Novel STAND NTPase 6" evidence="3">
    <location>
        <begin position="551"/>
        <end position="700"/>
    </location>
</feature>
<reference evidence="4" key="1">
    <citation type="submission" date="2019-02" db="EMBL/GenBank/DDBJ databases">
        <authorList>
            <person name="Gruber-Vodicka R. H."/>
            <person name="Seah K. B. B."/>
        </authorList>
    </citation>
    <scope>NUCLEOTIDE SEQUENCE</scope>
    <source>
        <strain evidence="4">BECK_DK161</strain>
    </source>
</reference>
<dbReference type="SUPFAM" id="SSF52540">
    <property type="entry name" value="P-loop containing nucleoside triphosphate hydrolases"/>
    <property type="match status" value="1"/>
</dbReference>
<dbReference type="InterPro" id="IPR011990">
    <property type="entry name" value="TPR-like_helical_dom_sf"/>
</dbReference>
<dbReference type="GO" id="GO:0016787">
    <property type="term" value="F:hydrolase activity"/>
    <property type="evidence" value="ECO:0007669"/>
    <property type="project" value="InterPro"/>
</dbReference>
<dbReference type="PANTHER" id="PTHR31302">
    <property type="entry name" value="TRANSMEMBRANE PROTEIN WITH METALLOPHOSPHOESTERASE DOMAIN-RELATED"/>
    <property type="match status" value="1"/>
</dbReference>
<dbReference type="Gene3D" id="1.25.40.10">
    <property type="entry name" value="Tetratricopeptide repeat domain"/>
    <property type="match status" value="2"/>
</dbReference>
<gene>
    <name evidence="4" type="ORF">BECKDK2373C_GA0170839_105825</name>
</gene>
<dbReference type="AlphaFoldDB" id="A0A450STN9"/>
<dbReference type="Gene3D" id="3.60.21.10">
    <property type="match status" value="1"/>
</dbReference>
<accession>A0A450STN9</accession>
<evidence type="ECO:0000256" key="1">
    <source>
        <dbReference type="SAM" id="MobiDB-lite"/>
    </source>
</evidence>
<dbReference type="InterPro" id="IPR029052">
    <property type="entry name" value="Metallo-depent_PP-like"/>
</dbReference>
<feature type="compositionally biased region" description="Low complexity" evidence="1">
    <location>
        <begin position="437"/>
        <end position="452"/>
    </location>
</feature>
<protein>
    <submittedName>
        <fullName evidence="4">Flp pilus assembly protein TadD, contains TPR repeats</fullName>
    </submittedName>
</protein>
<dbReference type="PANTHER" id="PTHR31302:SF0">
    <property type="entry name" value="TRANSMEMBRANE PROTEIN WITH METALLOPHOSPHOESTERASE DOMAIN"/>
    <property type="match status" value="1"/>
</dbReference>
<dbReference type="SUPFAM" id="SSF56300">
    <property type="entry name" value="Metallo-dependent phosphatases"/>
    <property type="match status" value="1"/>
</dbReference>
<dbReference type="SUPFAM" id="SSF48452">
    <property type="entry name" value="TPR-like"/>
    <property type="match status" value="1"/>
</dbReference>
<dbReference type="InterPro" id="IPR004843">
    <property type="entry name" value="Calcineurin-like_PHP"/>
</dbReference>
<dbReference type="InterPro" id="IPR051158">
    <property type="entry name" value="Metallophosphoesterase_sf"/>
</dbReference>
<evidence type="ECO:0000313" key="4">
    <source>
        <dbReference type="EMBL" id="VFJ57262.1"/>
    </source>
</evidence>
<feature type="domain" description="Calcineurin-like phosphoesterase" evidence="2">
    <location>
        <begin position="5"/>
        <end position="261"/>
    </location>
</feature>
<dbReference type="InterPro" id="IPR057575">
    <property type="entry name" value="nSTAND6_dom"/>
</dbReference>
<evidence type="ECO:0000259" key="3">
    <source>
        <dbReference type="Pfam" id="PF25201"/>
    </source>
</evidence>
<feature type="region of interest" description="Disordered" evidence="1">
    <location>
        <begin position="343"/>
        <end position="554"/>
    </location>
</feature>
<organism evidence="4">
    <name type="scientific">Candidatus Kentrum sp. DK</name>
    <dbReference type="NCBI Taxonomy" id="2126562"/>
    <lineage>
        <taxon>Bacteria</taxon>
        <taxon>Pseudomonadati</taxon>
        <taxon>Pseudomonadota</taxon>
        <taxon>Gammaproteobacteria</taxon>
        <taxon>Candidatus Kentrum</taxon>
    </lineage>
</organism>
<dbReference type="InterPro" id="IPR027417">
    <property type="entry name" value="P-loop_NTPase"/>
</dbReference>
<evidence type="ECO:0000259" key="2">
    <source>
        <dbReference type="Pfam" id="PF00149"/>
    </source>
</evidence>
<name>A0A450STN9_9GAMM</name>
<sequence>MITWLHLSDLHLCAPKTGWETDRILGFLIDDLKKMEQDHGLKPDLLLVTGDLAFGELGEGRLSIWSQFDNDVWFFLEEIRAAFRTPIPAERVFIVPGNHDVDRTKVLTSQTHYLDSLATGDHLGTLKTIYEMLHGTGNEWSVLMQRLAAYKAFLGEHYPHLLQDEKRLCYAHTLDIHGHLLGIAGLNSAWSCRGKEEKGRLWLGGEWQLNTLDKKLTDQGAEIKLVLAHHPLNWLVAQEDPRLNPKLQKDFDFFLHGHEHFPWVSETPRHIRLSAGACYGATSAESGYNIARLDPKEGKGEVWLRRFDDDKFSWVPLKNHDYTDENGLWPLDLGWLKPKEEITESPATPPVSGSGVGWISEAHPPRGKDGGCVSLIHPTARPKPKEKITTPSTTGVAGVEAPATGRREPPAVSSRTSVDADAAGGSRPASPTPEPSPLGRSSASGSLRSSPATHDLSPPAPPKEEIAESPPTPPISDSGVGWISSAHPPREKDGGCVSLIHPTARPKPKEKIAHPSTTGVAGGAPQPTDPDPSPPDETEPQTPDGPESRGVYGRGPEITKLAAKLAETPILLVHGIAGVGKSRLIEEIRHGFNRAGSGGVEYKPITIRATEHLSADEIFEQLAPTLGCFDDEPKAPRELGRLDLSALDRYQAARPAIVHIYRAHAAFTESGFVNSEVPTFLRGLVKYLPQFRVILESTKRAPEGLFAEDEYHRHRVWGLDNTAVAAFFRRPFPKRPQTGWALAEEETHAIYDRLGGRNKNDGAHPLGLMLLAVVAEGLKCNPYQALQRHPVVLREKLEEELFQDLYENVLTPPQQHLLRLAALYRQSIPVAHEEALNRRVGEEGAFQALVQRFLLSPDEREERFELHTLFAELARTRIDQGDFDYQLDHGVIAEEWLATVRGIRTRRLPYLLAANEAAHHLLEAEEFHRLDELSVTLLGRDTPALLAAWYKRLFEDGDREKQRPVLELLTKLLPEEAKYHRFLGETIEKLEGRGVDEALAHYLKAHKLAPTYPQYLANLGRCWLARGEPEQFVARVEALSAFEWERVVNVYVQDIHARCLERVGRGEAASALRQEWIGQGARNPALYNDEAIYLQNCQRHEDALRVLEKAEERGAMNDHLLAVKAGILQAMSRGEEASAIRRDRIAAGTRDPIFYNDEALYRWEKLNDPAGALAVLEEAKRAGVADDHILSVRGRVLEALGRGQEASRLRRGRIAAGTQDPALYNDEALYLKKQGDFDRALAMLDKARARGCEDEHIRTLRASIERQ</sequence>
<dbReference type="Pfam" id="PF25201">
    <property type="entry name" value="nSTAND6"/>
    <property type="match status" value="1"/>
</dbReference>